<evidence type="ECO:0000313" key="3">
    <source>
        <dbReference type="Proteomes" id="UP000199147"/>
    </source>
</evidence>
<dbReference type="AlphaFoldDB" id="A0A0H5RU88"/>
<keyword evidence="1" id="KW-0472">Membrane</keyword>
<gene>
    <name evidence="2" type="ORF">BN2156_04231</name>
</gene>
<protein>
    <submittedName>
        <fullName evidence="2">Uncharacterized protein</fullName>
    </submittedName>
</protein>
<evidence type="ECO:0000313" key="2">
    <source>
        <dbReference type="EMBL" id="CRZ17346.1"/>
    </source>
</evidence>
<name>A0A0H5RU88_9MYCO</name>
<proteinExistence type="predicted"/>
<dbReference type="STRING" id="146018.BN2156_04231"/>
<dbReference type="OrthoDB" id="4639836at2"/>
<sequence length="157" mass="16725">MPDDLLQHVIGPTPYSSGWLWVAIGLILLLGGWYAAVLVLTSRRRPVRELPVLGAARAELLRRRSARAVRNIGNRYRAGDLTAAGAGAALSAELRGFLHAATGVQAQYMQIDAIADSDAAPAAPILAELTDIQFNHRSMLDAGAASASAEELIRGWT</sequence>
<evidence type="ECO:0000256" key="1">
    <source>
        <dbReference type="SAM" id="Phobius"/>
    </source>
</evidence>
<accession>A0A0H5RU88</accession>
<dbReference type="Proteomes" id="UP000199147">
    <property type="component" value="Unassembled WGS sequence"/>
</dbReference>
<feature type="transmembrane region" description="Helical" evidence="1">
    <location>
        <begin position="20"/>
        <end position="40"/>
    </location>
</feature>
<reference evidence="3" key="1">
    <citation type="submission" date="2015-07" db="EMBL/GenBank/DDBJ databases">
        <authorList>
            <person name="Urmite Genomes"/>
        </authorList>
    </citation>
    <scope>NUCLEOTIDE SEQUENCE [LARGE SCALE GENOMIC DNA]</scope>
    <source>
        <strain evidence="3">type strain: ATCC 49404</strain>
    </source>
</reference>
<dbReference type="EMBL" id="CWKH01000002">
    <property type="protein sequence ID" value="CRZ17346.1"/>
    <property type="molecule type" value="Genomic_DNA"/>
</dbReference>
<keyword evidence="3" id="KW-1185">Reference proteome</keyword>
<keyword evidence="1" id="KW-0812">Transmembrane</keyword>
<organism evidence="2 3">
    <name type="scientific">Mycolicibacterium neworleansense</name>
    <dbReference type="NCBI Taxonomy" id="146018"/>
    <lineage>
        <taxon>Bacteria</taxon>
        <taxon>Bacillati</taxon>
        <taxon>Actinomycetota</taxon>
        <taxon>Actinomycetes</taxon>
        <taxon>Mycobacteriales</taxon>
        <taxon>Mycobacteriaceae</taxon>
        <taxon>Mycolicibacterium</taxon>
    </lineage>
</organism>
<keyword evidence="1" id="KW-1133">Transmembrane helix</keyword>
<dbReference type="RefSeq" id="WP_090516867.1">
    <property type="nucleotide sequence ID" value="NZ_CWKH01000002.1"/>
</dbReference>